<name>A0A0E9RHG8_ANGAN</name>
<dbReference type="AlphaFoldDB" id="A0A0E9RHG8"/>
<reference evidence="1" key="2">
    <citation type="journal article" date="2015" name="Fish Shellfish Immunol.">
        <title>Early steps in the European eel (Anguilla anguilla)-Vibrio vulnificus interaction in the gills: Role of the RtxA13 toxin.</title>
        <authorList>
            <person name="Callol A."/>
            <person name="Pajuelo D."/>
            <person name="Ebbesson L."/>
            <person name="Teles M."/>
            <person name="MacKenzie S."/>
            <person name="Amaro C."/>
        </authorList>
    </citation>
    <scope>NUCLEOTIDE SEQUENCE</scope>
</reference>
<dbReference type="EMBL" id="GBXM01080677">
    <property type="protein sequence ID" value="JAH27900.1"/>
    <property type="molecule type" value="Transcribed_RNA"/>
</dbReference>
<organism evidence="1">
    <name type="scientific">Anguilla anguilla</name>
    <name type="common">European freshwater eel</name>
    <name type="synonym">Muraena anguilla</name>
    <dbReference type="NCBI Taxonomy" id="7936"/>
    <lineage>
        <taxon>Eukaryota</taxon>
        <taxon>Metazoa</taxon>
        <taxon>Chordata</taxon>
        <taxon>Craniata</taxon>
        <taxon>Vertebrata</taxon>
        <taxon>Euteleostomi</taxon>
        <taxon>Actinopterygii</taxon>
        <taxon>Neopterygii</taxon>
        <taxon>Teleostei</taxon>
        <taxon>Anguilliformes</taxon>
        <taxon>Anguillidae</taxon>
        <taxon>Anguilla</taxon>
    </lineage>
</organism>
<reference evidence="1" key="1">
    <citation type="submission" date="2014-11" db="EMBL/GenBank/DDBJ databases">
        <authorList>
            <person name="Amaro Gonzalez C."/>
        </authorList>
    </citation>
    <scope>NUCLEOTIDE SEQUENCE</scope>
</reference>
<evidence type="ECO:0000313" key="1">
    <source>
        <dbReference type="EMBL" id="JAH27900.1"/>
    </source>
</evidence>
<sequence length="41" mass="4512">MWMTGERDVLSCSIKAHGPGTSCRLSSNLIISSRYQILKDG</sequence>
<protein>
    <submittedName>
        <fullName evidence="1">Uncharacterized protein</fullName>
    </submittedName>
</protein>
<accession>A0A0E9RHG8</accession>
<proteinExistence type="predicted"/>